<comment type="caution">
    <text evidence="1">The sequence shown here is derived from an EMBL/GenBank/DDBJ whole genome shotgun (WGS) entry which is preliminary data.</text>
</comment>
<reference evidence="1" key="1">
    <citation type="submission" date="2022-08" db="EMBL/GenBank/DDBJ databases">
        <title>Novel sulfate-reducing endosymbionts in the free-living metamonad Anaeramoeba.</title>
        <authorList>
            <person name="Jerlstrom-Hultqvist J."/>
            <person name="Cepicka I."/>
            <person name="Gallot-Lavallee L."/>
            <person name="Salas-Leiva D."/>
            <person name="Curtis B.A."/>
            <person name="Zahonova K."/>
            <person name="Pipaliya S."/>
            <person name="Dacks J."/>
            <person name="Roger A.J."/>
        </authorList>
    </citation>
    <scope>NUCLEOTIDE SEQUENCE</scope>
    <source>
        <strain evidence="1">Schooner1</strain>
    </source>
</reference>
<dbReference type="Proteomes" id="UP001150062">
    <property type="component" value="Unassembled WGS sequence"/>
</dbReference>
<gene>
    <name evidence="1" type="ORF">M0813_14417</name>
</gene>
<organism evidence="1 2">
    <name type="scientific">Anaeramoeba flamelloides</name>
    <dbReference type="NCBI Taxonomy" id="1746091"/>
    <lineage>
        <taxon>Eukaryota</taxon>
        <taxon>Metamonada</taxon>
        <taxon>Anaeramoebidae</taxon>
        <taxon>Anaeramoeba</taxon>
    </lineage>
</organism>
<evidence type="ECO:0000313" key="1">
    <source>
        <dbReference type="EMBL" id="KAJ6252266.1"/>
    </source>
</evidence>
<dbReference type="EMBL" id="JAOAOG010000047">
    <property type="protein sequence ID" value="KAJ6252266.1"/>
    <property type="molecule type" value="Genomic_DNA"/>
</dbReference>
<sequence length="156" mass="18130">MSVLISNLLPEYNQINFSNINIYQTKDQYGFGKKQDHGKLFNNYNNSSQTPLKIQDGSKINLRSNKEQLAVHGLCLLKFNNERQISKMSLELSKGRFKTINRKRVHEPNDGEYVDAGKIMRVDISTNNKTRKRLIKNNKKPTKYFATPSTYPKYLL</sequence>
<proteinExistence type="predicted"/>
<name>A0ABQ8Z647_9EUKA</name>
<accession>A0ABQ8Z647</accession>
<evidence type="ECO:0000313" key="2">
    <source>
        <dbReference type="Proteomes" id="UP001150062"/>
    </source>
</evidence>
<keyword evidence="2" id="KW-1185">Reference proteome</keyword>
<protein>
    <submittedName>
        <fullName evidence="1">Uncharacterized protein</fullName>
    </submittedName>
</protein>